<evidence type="ECO:0000256" key="3">
    <source>
        <dbReference type="ARBA" id="ARBA00023015"/>
    </source>
</evidence>
<dbReference type="Gene3D" id="2.170.16.10">
    <property type="entry name" value="Hedgehog/Intein (Hint) domain"/>
    <property type="match status" value="1"/>
</dbReference>
<dbReference type="PROSITE" id="PS51148">
    <property type="entry name" value="AXH"/>
    <property type="match status" value="1"/>
</dbReference>
<keyword evidence="2" id="KW-0678">Repressor</keyword>
<evidence type="ECO:0000313" key="10">
    <source>
        <dbReference type="Proteomes" id="UP001186944"/>
    </source>
</evidence>
<evidence type="ECO:0000313" key="9">
    <source>
        <dbReference type="EMBL" id="KAK3086704.1"/>
    </source>
</evidence>
<accession>A0AA88Y0A2</accession>
<keyword evidence="4" id="KW-0238">DNA-binding</keyword>
<name>A0AA88Y0A2_PINIB</name>
<keyword evidence="10" id="KW-1185">Reference proteome</keyword>
<comment type="caution">
    <text evidence="9">The sequence shown here is derived from an EMBL/GenBank/DDBJ whole genome shotgun (WGS) entry which is preliminary data.</text>
</comment>
<feature type="region of interest" description="Disordered" evidence="7">
    <location>
        <begin position="491"/>
        <end position="589"/>
    </location>
</feature>
<dbReference type="AlphaFoldDB" id="A0AA88Y0A2"/>
<dbReference type="SMART" id="SM00536">
    <property type="entry name" value="AXH"/>
    <property type="match status" value="1"/>
</dbReference>
<feature type="region of interest" description="Disordered" evidence="7">
    <location>
        <begin position="259"/>
        <end position="361"/>
    </location>
</feature>
<dbReference type="SUPFAM" id="SSF102031">
    <property type="entry name" value="AXH domain"/>
    <property type="match status" value="1"/>
</dbReference>
<feature type="region of interest" description="Disordered" evidence="7">
    <location>
        <begin position="26"/>
        <end position="70"/>
    </location>
</feature>
<keyword evidence="6" id="KW-0539">Nucleus</keyword>
<dbReference type="GO" id="GO:0003677">
    <property type="term" value="F:DNA binding"/>
    <property type="evidence" value="ECO:0007669"/>
    <property type="project" value="UniProtKB-KW"/>
</dbReference>
<dbReference type="GO" id="GO:0003723">
    <property type="term" value="F:RNA binding"/>
    <property type="evidence" value="ECO:0007669"/>
    <property type="project" value="InterPro"/>
</dbReference>
<feature type="compositionally biased region" description="Low complexity" evidence="7">
    <location>
        <begin position="493"/>
        <end position="516"/>
    </location>
</feature>
<evidence type="ECO:0000256" key="2">
    <source>
        <dbReference type="ARBA" id="ARBA00022491"/>
    </source>
</evidence>
<feature type="compositionally biased region" description="Basic and acidic residues" evidence="7">
    <location>
        <begin position="580"/>
        <end position="589"/>
    </location>
</feature>
<keyword evidence="5" id="KW-0804">Transcription</keyword>
<evidence type="ECO:0000256" key="1">
    <source>
        <dbReference type="ARBA" id="ARBA00004123"/>
    </source>
</evidence>
<dbReference type="Proteomes" id="UP001186944">
    <property type="component" value="Unassembled WGS sequence"/>
</dbReference>
<dbReference type="EMBL" id="VSWD01000012">
    <property type="protein sequence ID" value="KAK3086704.1"/>
    <property type="molecule type" value="Genomic_DNA"/>
</dbReference>
<dbReference type="Pfam" id="PF08517">
    <property type="entry name" value="AXH"/>
    <property type="match status" value="1"/>
</dbReference>
<evidence type="ECO:0000259" key="8">
    <source>
        <dbReference type="PROSITE" id="PS51148"/>
    </source>
</evidence>
<dbReference type="PANTHER" id="PTHR13392:SF13">
    <property type="entry name" value="AXH DOMAIN-CONTAINING PROTEIN"/>
    <property type="match status" value="1"/>
</dbReference>
<dbReference type="GO" id="GO:0005634">
    <property type="term" value="C:nucleus"/>
    <property type="evidence" value="ECO:0007669"/>
    <property type="project" value="UniProtKB-SubCell"/>
</dbReference>
<feature type="domain" description="AXH" evidence="8">
    <location>
        <begin position="356"/>
        <end position="487"/>
    </location>
</feature>
<dbReference type="GO" id="GO:0006355">
    <property type="term" value="P:regulation of DNA-templated transcription"/>
    <property type="evidence" value="ECO:0007669"/>
    <property type="project" value="InterPro"/>
</dbReference>
<feature type="compositionally biased region" description="Polar residues" evidence="7">
    <location>
        <begin position="517"/>
        <end position="545"/>
    </location>
</feature>
<dbReference type="InterPro" id="IPR003652">
    <property type="entry name" value="Ataxin_AXH_dom"/>
</dbReference>
<comment type="subcellular location">
    <subcellularLocation>
        <location evidence="1">Nucleus</location>
    </subcellularLocation>
</comment>
<evidence type="ECO:0000256" key="6">
    <source>
        <dbReference type="ARBA" id="ARBA00023242"/>
    </source>
</evidence>
<feature type="compositionally biased region" description="Polar residues" evidence="7">
    <location>
        <begin position="331"/>
        <end position="361"/>
    </location>
</feature>
<feature type="compositionally biased region" description="Low complexity" evidence="7">
    <location>
        <begin position="188"/>
        <end position="199"/>
    </location>
</feature>
<evidence type="ECO:0000256" key="4">
    <source>
        <dbReference type="ARBA" id="ARBA00023125"/>
    </source>
</evidence>
<dbReference type="PANTHER" id="PTHR13392">
    <property type="entry name" value="ATAXIN 1"/>
    <property type="match status" value="1"/>
</dbReference>
<evidence type="ECO:0000256" key="5">
    <source>
        <dbReference type="ARBA" id="ARBA00023163"/>
    </source>
</evidence>
<feature type="region of interest" description="Disordered" evidence="7">
    <location>
        <begin position="185"/>
        <end position="220"/>
    </location>
</feature>
<feature type="compositionally biased region" description="Polar residues" evidence="7">
    <location>
        <begin position="298"/>
        <end position="322"/>
    </location>
</feature>
<protein>
    <recommendedName>
        <fullName evidence="8">AXH domain-containing protein</fullName>
    </recommendedName>
</protein>
<reference evidence="9" key="1">
    <citation type="submission" date="2019-08" db="EMBL/GenBank/DDBJ databases">
        <title>The improved chromosome-level genome for the pearl oyster Pinctada fucata martensii using PacBio sequencing and Hi-C.</title>
        <authorList>
            <person name="Zheng Z."/>
        </authorList>
    </citation>
    <scope>NUCLEOTIDE SEQUENCE</scope>
    <source>
        <strain evidence="9">ZZ-2019</strain>
        <tissue evidence="9">Adductor muscle</tissue>
    </source>
</reference>
<dbReference type="InterPro" id="IPR043404">
    <property type="entry name" value="ATAXIN1-like"/>
</dbReference>
<keyword evidence="3" id="KW-0805">Transcription regulation</keyword>
<evidence type="ECO:0000256" key="7">
    <source>
        <dbReference type="SAM" id="MobiDB-lite"/>
    </source>
</evidence>
<proteinExistence type="predicted"/>
<feature type="compositionally biased region" description="Polar residues" evidence="7">
    <location>
        <begin position="26"/>
        <end position="53"/>
    </location>
</feature>
<gene>
    <name evidence="9" type="ORF">FSP39_022205</name>
</gene>
<dbReference type="InterPro" id="IPR036096">
    <property type="entry name" value="Ataxin_AXH_dom_sf"/>
</dbReference>
<feature type="region of interest" description="Disordered" evidence="7">
    <location>
        <begin position="93"/>
        <end position="118"/>
    </location>
</feature>
<sequence>MTGSTPGSNGENLNWLTDVSSCQGIVQRPSDSLHSSSVSGQSNYSTSRSSTMLASAASPGGMPGVFRPPMTLSDASARLLSGGSSQFPTLYSAPGNRGSSSQLSPYLGGHDASTGQSAHLSPHYSAFYTSQYPNYPSRALLTNPNYPHIESYSAVLQSMGSQVHTQLPRNTYGHVSQYSLMGTSHQRSMSASVSPSPEVASHHAPANPGNSIAGHGEAIPSDLKSRIDIRERKLHEQEYLSHIKEERTHSLSAIELSGGKSVSFKDPPHRDLVSTKDSNYKVPSGKEGSLKHRILTRPSDSAIQSSMVDSRYSSYASQQISDEPSAKRSKYSTSSAAPSKSTHSAEVASGNISSAASPQSQLHYPPHFMKGSIIQLTNGELKRVEDLQTEDFVQSAEISDDLKIDSSTVVKIEESVDRGTAILGFVVGEHKVQVTVEATLEHPFFVFGQGWSSCEPDRTLQRYGLECQRLSVGDVCISLTHKDVTAHAAEISQQQRQLQLKNQQSPHQVPSPSSNPASQRSPKDSQGQGHSVPSPNNRSGNSPFPTQDHYDAVNRPPRKRNWSSSSLHENESGNVGQGDSPRDIKPTTN</sequence>
<organism evidence="9 10">
    <name type="scientific">Pinctada imbricata</name>
    <name type="common">Atlantic pearl-oyster</name>
    <name type="synonym">Pinctada martensii</name>
    <dbReference type="NCBI Taxonomy" id="66713"/>
    <lineage>
        <taxon>Eukaryota</taxon>
        <taxon>Metazoa</taxon>
        <taxon>Spiralia</taxon>
        <taxon>Lophotrochozoa</taxon>
        <taxon>Mollusca</taxon>
        <taxon>Bivalvia</taxon>
        <taxon>Autobranchia</taxon>
        <taxon>Pteriomorphia</taxon>
        <taxon>Pterioida</taxon>
        <taxon>Pterioidea</taxon>
        <taxon>Pteriidae</taxon>
        <taxon>Pinctada</taxon>
    </lineage>
</organism>